<feature type="domain" description="EF-hand" evidence="9">
    <location>
        <begin position="199"/>
        <end position="234"/>
    </location>
</feature>
<dbReference type="PROSITE" id="PS00018">
    <property type="entry name" value="EF_HAND_1"/>
    <property type="match status" value="3"/>
</dbReference>
<keyword evidence="4" id="KW-0677">Repeat</keyword>
<evidence type="ECO:0000256" key="1">
    <source>
        <dbReference type="ARBA" id="ARBA00007220"/>
    </source>
</evidence>
<evidence type="ECO:0000259" key="9">
    <source>
        <dbReference type="PROSITE" id="PS50222"/>
    </source>
</evidence>
<evidence type="ECO:0000256" key="2">
    <source>
        <dbReference type="ARBA" id="ARBA00012955"/>
    </source>
</evidence>
<gene>
    <name evidence="10" type="ORF">CYMTET_16170</name>
</gene>
<evidence type="ECO:0000256" key="4">
    <source>
        <dbReference type="ARBA" id="ARBA00022737"/>
    </source>
</evidence>
<protein>
    <recommendedName>
        <fullName evidence="2">adenylate kinase</fullName>
        <ecNumber evidence="2">2.7.4.3</ecNumber>
    </recommendedName>
</protein>
<keyword evidence="7" id="KW-0106">Calcium</keyword>
<dbReference type="Gene3D" id="1.10.238.10">
    <property type="entry name" value="EF-hand"/>
    <property type="match status" value="2"/>
</dbReference>
<feature type="domain" description="EF-hand" evidence="9">
    <location>
        <begin position="112"/>
        <end position="147"/>
    </location>
</feature>
<accession>A0AAE0L876</accession>
<evidence type="ECO:0000313" key="11">
    <source>
        <dbReference type="Proteomes" id="UP001190700"/>
    </source>
</evidence>
<evidence type="ECO:0000256" key="5">
    <source>
        <dbReference type="ARBA" id="ARBA00022741"/>
    </source>
</evidence>
<dbReference type="Pfam" id="PF13499">
    <property type="entry name" value="EF-hand_7"/>
    <property type="match status" value="1"/>
</dbReference>
<dbReference type="InterPro" id="IPR027417">
    <property type="entry name" value="P-loop_NTPase"/>
</dbReference>
<evidence type="ECO:0000256" key="3">
    <source>
        <dbReference type="ARBA" id="ARBA00022679"/>
    </source>
</evidence>
<dbReference type="InterPro" id="IPR011992">
    <property type="entry name" value="EF-hand-dom_pair"/>
</dbReference>
<proteinExistence type="inferred from homology"/>
<dbReference type="SUPFAM" id="SSF52540">
    <property type="entry name" value="P-loop containing nucleoside triphosphate hydrolases"/>
    <property type="match status" value="1"/>
</dbReference>
<dbReference type="PRINTS" id="PR00094">
    <property type="entry name" value="ADENYLTKNASE"/>
</dbReference>
<organism evidence="10 11">
    <name type="scientific">Cymbomonas tetramitiformis</name>
    <dbReference type="NCBI Taxonomy" id="36881"/>
    <lineage>
        <taxon>Eukaryota</taxon>
        <taxon>Viridiplantae</taxon>
        <taxon>Chlorophyta</taxon>
        <taxon>Pyramimonadophyceae</taxon>
        <taxon>Pyramimonadales</taxon>
        <taxon>Pyramimonadaceae</taxon>
        <taxon>Cymbomonas</taxon>
    </lineage>
</organism>
<evidence type="ECO:0000256" key="8">
    <source>
        <dbReference type="RuleBase" id="RU003330"/>
    </source>
</evidence>
<dbReference type="GO" id="GO:0004017">
    <property type="term" value="F:AMP kinase activity"/>
    <property type="evidence" value="ECO:0007669"/>
    <property type="project" value="UniProtKB-EC"/>
</dbReference>
<dbReference type="EMBL" id="LGRX02007056">
    <property type="protein sequence ID" value="KAK3275716.1"/>
    <property type="molecule type" value="Genomic_DNA"/>
</dbReference>
<dbReference type="SUPFAM" id="SSF47473">
    <property type="entry name" value="EF-hand"/>
    <property type="match status" value="1"/>
</dbReference>
<keyword evidence="3 8" id="KW-0808">Transferase</keyword>
<name>A0AAE0L876_9CHLO</name>
<dbReference type="SMART" id="SM00054">
    <property type="entry name" value="EFh"/>
    <property type="match status" value="3"/>
</dbReference>
<evidence type="ECO:0000256" key="6">
    <source>
        <dbReference type="ARBA" id="ARBA00022777"/>
    </source>
</evidence>
<dbReference type="Gene3D" id="3.40.50.300">
    <property type="entry name" value="P-loop containing nucleotide triphosphate hydrolases"/>
    <property type="match status" value="1"/>
</dbReference>
<dbReference type="CDD" id="cd01428">
    <property type="entry name" value="ADK"/>
    <property type="match status" value="1"/>
</dbReference>
<dbReference type="EC" id="2.7.4.3" evidence="2"/>
<dbReference type="PROSITE" id="PS50222">
    <property type="entry name" value="EF_HAND_2"/>
    <property type="match status" value="3"/>
</dbReference>
<dbReference type="HAMAP" id="MF_00235">
    <property type="entry name" value="Adenylate_kinase_Adk"/>
    <property type="match status" value="1"/>
</dbReference>
<keyword evidence="6 8" id="KW-0418">Kinase</keyword>
<keyword evidence="11" id="KW-1185">Reference proteome</keyword>
<feature type="domain" description="EF-hand" evidence="9">
    <location>
        <begin position="163"/>
        <end position="198"/>
    </location>
</feature>
<evidence type="ECO:0000313" key="10">
    <source>
        <dbReference type="EMBL" id="KAK3275716.1"/>
    </source>
</evidence>
<dbReference type="FunFam" id="1.10.238.10:FF:000003">
    <property type="entry name" value="Calmodulin A"/>
    <property type="match status" value="1"/>
</dbReference>
<dbReference type="InterPro" id="IPR018247">
    <property type="entry name" value="EF_Hand_1_Ca_BS"/>
</dbReference>
<dbReference type="CDD" id="cd00051">
    <property type="entry name" value="EFh"/>
    <property type="match status" value="2"/>
</dbReference>
<sequence length="453" mass="49366">MQVLARGLRALPGWTIARMASAAQPSLLAWQWPPMVLERQIGAGQATLRHSSDVATGGDHRSSFTGFAESRLKRDILQALFYSYARHDSASASPYLTPADLSDLLRAVGERPSQAQLNKLISVVDSNGDGNVDIFEFLLAYQKLLTPAKVENNGVEFTGGEVLGLGELAETFLTLDGDGDGMVSAEDLSGMLISTGGVLSIAEARAILERADTNRDGLIDFQEFISMLCDPKTEGASWRLRTALRVVLVIGGPGSGKGVLCSRLTAQRYPRTKHVSSGEMLRTEVESGSLLGQQCEAVMQAGELLPSSVVTALVKRRMADFPGAYVLLDGFPRSRENCSDFLEVFGPPAFAISIEVPDEVMMRRMLKRGGGRSDDNPETARRRLQTFHECGGPTMQYLREHSVPVVTLDGTQTPEGVWQQLLHHNTPLTRIHFEGRECMLDATLNKISEAGMF</sequence>
<comment type="caution">
    <text evidence="10">The sequence shown here is derived from an EMBL/GenBank/DDBJ whole genome shotgun (WGS) entry which is preliminary data.</text>
</comment>
<evidence type="ECO:0000256" key="7">
    <source>
        <dbReference type="ARBA" id="ARBA00022837"/>
    </source>
</evidence>
<dbReference type="Pfam" id="PF00406">
    <property type="entry name" value="ADK"/>
    <property type="match status" value="1"/>
</dbReference>
<dbReference type="GO" id="GO:0005524">
    <property type="term" value="F:ATP binding"/>
    <property type="evidence" value="ECO:0007669"/>
    <property type="project" value="InterPro"/>
</dbReference>
<dbReference type="InterPro" id="IPR002048">
    <property type="entry name" value="EF_hand_dom"/>
</dbReference>
<dbReference type="InterPro" id="IPR033690">
    <property type="entry name" value="Adenylat_kinase_CS"/>
</dbReference>
<dbReference type="PANTHER" id="PTHR23359">
    <property type="entry name" value="NUCLEOTIDE KINASE"/>
    <property type="match status" value="1"/>
</dbReference>
<dbReference type="Pfam" id="PF13833">
    <property type="entry name" value="EF-hand_8"/>
    <property type="match status" value="1"/>
</dbReference>
<comment type="similarity">
    <text evidence="1 8">Belongs to the adenylate kinase family.</text>
</comment>
<reference evidence="10 11" key="1">
    <citation type="journal article" date="2015" name="Genome Biol. Evol.">
        <title>Comparative Genomics of a Bacterivorous Green Alga Reveals Evolutionary Causalities and Consequences of Phago-Mixotrophic Mode of Nutrition.</title>
        <authorList>
            <person name="Burns J.A."/>
            <person name="Paasch A."/>
            <person name="Narechania A."/>
            <person name="Kim E."/>
        </authorList>
    </citation>
    <scope>NUCLEOTIDE SEQUENCE [LARGE SCALE GENOMIC DNA]</scope>
    <source>
        <strain evidence="10 11">PLY_AMNH</strain>
    </source>
</reference>
<dbReference type="GO" id="GO:0005509">
    <property type="term" value="F:calcium ion binding"/>
    <property type="evidence" value="ECO:0007669"/>
    <property type="project" value="InterPro"/>
</dbReference>
<keyword evidence="5" id="KW-0547">Nucleotide-binding</keyword>
<dbReference type="InterPro" id="IPR000850">
    <property type="entry name" value="Adenylat/UMP-CMP_kin"/>
</dbReference>
<dbReference type="Proteomes" id="UP001190700">
    <property type="component" value="Unassembled WGS sequence"/>
</dbReference>
<dbReference type="PROSITE" id="PS00113">
    <property type="entry name" value="ADENYLATE_KINASE"/>
    <property type="match status" value="1"/>
</dbReference>
<dbReference type="AlphaFoldDB" id="A0AAE0L876"/>